<protein>
    <submittedName>
        <fullName evidence="1">DUF2256 domain-containing protein</fullName>
    </submittedName>
</protein>
<accession>A0AAJ2VPJ5</accession>
<dbReference type="Pfam" id="PF10013">
    <property type="entry name" value="DUF2256"/>
    <property type="match status" value="1"/>
</dbReference>
<dbReference type="RefSeq" id="WP_319618649.1">
    <property type="nucleotide sequence ID" value="NZ_JAWXXT010000001.1"/>
</dbReference>
<reference evidence="1" key="1">
    <citation type="submission" date="2023-11" db="EMBL/GenBank/DDBJ databases">
        <title>MicrobeMod: A computational toolkit for identifying prokaryotic methylation and restriction-modification with nanopore sequencing.</title>
        <authorList>
            <person name="Crits-Christoph A."/>
            <person name="Kang S.C."/>
            <person name="Lee H."/>
            <person name="Ostrov N."/>
        </authorList>
    </citation>
    <scope>NUCLEOTIDE SEQUENCE</scope>
    <source>
        <strain evidence="1">ATCC BAA-953</strain>
    </source>
</reference>
<dbReference type="PANTHER" id="PTHR37463">
    <property type="entry name" value="GSL3115 PROTEIN"/>
    <property type="match status" value="1"/>
</dbReference>
<sequence length="61" mass="7762">MECMRRKQDLPQKYCVQCQRPFTWRKKWARCWDEVRHCSERCRREAKQSNAPRRQMHEQHN</sequence>
<comment type="caution">
    <text evidence="1">The sequence shown here is derived from an EMBL/GenBank/DDBJ whole genome shotgun (WGS) entry which is preliminary data.</text>
</comment>
<organism evidence="1 2">
    <name type="scientific">Vreelandella alkaliphila</name>
    <dbReference type="NCBI Taxonomy" id="272774"/>
    <lineage>
        <taxon>Bacteria</taxon>
        <taxon>Pseudomonadati</taxon>
        <taxon>Pseudomonadota</taxon>
        <taxon>Gammaproteobacteria</taxon>
        <taxon>Oceanospirillales</taxon>
        <taxon>Halomonadaceae</taxon>
        <taxon>Vreelandella</taxon>
    </lineage>
</organism>
<proteinExistence type="predicted"/>
<dbReference type="InterPro" id="IPR017136">
    <property type="entry name" value="UCP037205"/>
</dbReference>
<dbReference type="Proteomes" id="UP001276761">
    <property type="component" value="Unassembled WGS sequence"/>
</dbReference>
<dbReference type="GeneID" id="303164711"/>
<dbReference type="PANTHER" id="PTHR37463:SF1">
    <property type="entry name" value="DUF2256 DOMAIN-CONTAINING PROTEIN"/>
    <property type="match status" value="1"/>
</dbReference>
<dbReference type="EMBL" id="JAWXXT010000001">
    <property type="protein sequence ID" value="MDX5976799.1"/>
    <property type="molecule type" value="Genomic_DNA"/>
</dbReference>
<dbReference type="AlphaFoldDB" id="A0AAJ2VPJ5"/>
<name>A0AAJ2VPJ5_9GAMM</name>
<evidence type="ECO:0000313" key="2">
    <source>
        <dbReference type="Proteomes" id="UP001276761"/>
    </source>
</evidence>
<evidence type="ECO:0000313" key="1">
    <source>
        <dbReference type="EMBL" id="MDX5976799.1"/>
    </source>
</evidence>
<gene>
    <name evidence="1" type="ORF">SIL78_04380</name>
</gene>